<dbReference type="OrthoDB" id="550424at2759"/>
<dbReference type="Pfam" id="PF01556">
    <property type="entry name" value="DnaJ_C"/>
    <property type="match status" value="1"/>
</dbReference>
<feature type="domain" description="Chaperone DnaJ C-terminal" evidence="2">
    <location>
        <begin position="51"/>
        <end position="113"/>
    </location>
</feature>
<protein>
    <submittedName>
        <fullName evidence="3">Unnamed protein product</fullName>
    </submittedName>
</protein>
<sequence>MSMQTMSHPHPVFTRRDDDLELTLNVSLLEERSQRFPNFFVDCGVGNLIRSMLQALVGFTRDLVHLDGRVVKLNRDEVVQPTTVWKISNEGMPRRNRTGEFGYLLVHFNIAYPTELDDASKSGKEHHEILHKMRPHLILLQPYASS</sequence>
<gene>
    <name evidence="3" type="ORF">Plil01_001817800</name>
</gene>
<dbReference type="InterPro" id="IPR051339">
    <property type="entry name" value="DnaJ_subfamily_B"/>
</dbReference>
<dbReference type="Proteomes" id="UP001165083">
    <property type="component" value="Unassembled WGS sequence"/>
</dbReference>
<evidence type="ECO:0000313" key="4">
    <source>
        <dbReference type="Proteomes" id="UP001165083"/>
    </source>
</evidence>
<organism evidence="3 4">
    <name type="scientific">Phytophthora lilii</name>
    <dbReference type="NCBI Taxonomy" id="2077276"/>
    <lineage>
        <taxon>Eukaryota</taxon>
        <taxon>Sar</taxon>
        <taxon>Stramenopiles</taxon>
        <taxon>Oomycota</taxon>
        <taxon>Peronosporomycetes</taxon>
        <taxon>Peronosporales</taxon>
        <taxon>Peronosporaceae</taxon>
        <taxon>Phytophthora</taxon>
    </lineage>
</organism>
<dbReference type="AlphaFoldDB" id="A0A9W6YK61"/>
<proteinExistence type="predicted"/>
<name>A0A9W6YK61_9STRA</name>
<reference evidence="3" key="1">
    <citation type="submission" date="2023-04" db="EMBL/GenBank/DDBJ databases">
        <title>Phytophthora lilii NBRC 32176.</title>
        <authorList>
            <person name="Ichikawa N."/>
            <person name="Sato H."/>
            <person name="Tonouchi N."/>
        </authorList>
    </citation>
    <scope>NUCLEOTIDE SEQUENCE</scope>
    <source>
        <strain evidence="3">NBRC 32176</strain>
    </source>
</reference>
<evidence type="ECO:0000313" key="3">
    <source>
        <dbReference type="EMBL" id="GMF65531.1"/>
    </source>
</evidence>
<dbReference type="EMBL" id="BSXW01012479">
    <property type="protein sequence ID" value="GMF65531.1"/>
    <property type="molecule type" value="Genomic_DNA"/>
</dbReference>
<dbReference type="PANTHER" id="PTHR24078:SF553">
    <property type="entry name" value="DNAJ HOMOLOG SUBFAMILY B MEMBER 5"/>
    <property type="match status" value="1"/>
</dbReference>
<dbReference type="InterPro" id="IPR008971">
    <property type="entry name" value="HSP40/DnaJ_pept-bd"/>
</dbReference>
<dbReference type="GO" id="GO:0006457">
    <property type="term" value="P:protein folding"/>
    <property type="evidence" value="ECO:0007669"/>
    <property type="project" value="InterPro"/>
</dbReference>
<dbReference type="SUPFAM" id="SSF49493">
    <property type="entry name" value="HSP40/DnaJ peptide-binding domain"/>
    <property type="match status" value="1"/>
</dbReference>
<dbReference type="InterPro" id="IPR002939">
    <property type="entry name" value="DnaJ_C"/>
</dbReference>
<dbReference type="GO" id="GO:0051082">
    <property type="term" value="F:unfolded protein binding"/>
    <property type="evidence" value="ECO:0007669"/>
    <property type="project" value="InterPro"/>
</dbReference>
<dbReference type="GO" id="GO:0051087">
    <property type="term" value="F:protein-folding chaperone binding"/>
    <property type="evidence" value="ECO:0007669"/>
    <property type="project" value="TreeGrafter"/>
</dbReference>
<keyword evidence="4" id="KW-1185">Reference proteome</keyword>
<dbReference type="Gene3D" id="2.60.260.20">
    <property type="entry name" value="Urease metallochaperone UreE, N-terminal domain"/>
    <property type="match status" value="1"/>
</dbReference>
<accession>A0A9W6YK61</accession>
<evidence type="ECO:0000259" key="2">
    <source>
        <dbReference type="Pfam" id="PF01556"/>
    </source>
</evidence>
<dbReference type="PANTHER" id="PTHR24078">
    <property type="entry name" value="DNAJ HOMOLOG SUBFAMILY C MEMBER"/>
    <property type="match status" value="1"/>
</dbReference>
<evidence type="ECO:0000256" key="1">
    <source>
        <dbReference type="ARBA" id="ARBA00023186"/>
    </source>
</evidence>
<keyword evidence="1" id="KW-0143">Chaperone</keyword>
<comment type="caution">
    <text evidence="3">The sequence shown here is derived from an EMBL/GenBank/DDBJ whole genome shotgun (WGS) entry which is preliminary data.</text>
</comment>
<dbReference type="GO" id="GO:0005829">
    <property type="term" value="C:cytosol"/>
    <property type="evidence" value="ECO:0007669"/>
    <property type="project" value="TreeGrafter"/>
</dbReference>